<dbReference type="GO" id="GO:0003700">
    <property type="term" value="F:DNA-binding transcription factor activity"/>
    <property type="evidence" value="ECO:0007669"/>
    <property type="project" value="InterPro"/>
</dbReference>
<gene>
    <name evidence="6" type="ORF">AFA_00025</name>
</gene>
<accession>A0AB33CQ62</accession>
<dbReference type="InterPro" id="IPR000847">
    <property type="entry name" value="LysR_HTH_N"/>
</dbReference>
<dbReference type="PANTHER" id="PTHR30126:SF40">
    <property type="entry name" value="HTH-TYPE TRANSCRIPTIONAL REGULATOR GLTR"/>
    <property type="match status" value="1"/>
</dbReference>
<dbReference type="Gene3D" id="3.40.190.10">
    <property type="entry name" value="Periplasmic binding protein-like II"/>
    <property type="match status" value="2"/>
</dbReference>
<proteinExistence type="inferred from homology"/>
<dbReference type="InterPro" id="IPR036388">
    <property type="entry name" value="WH-like_DNA-bd_sf"/>
</dbReference>
<keyword evidence="3" id="KW-0238">DNA-binding</keyword>
<evidence type="ECO:0000313" key="6">
    <source>
        <dbReference type="EMBL" id="ASR87974.1"/>
    </source>
</evidence>
<dbReference type="PROSITE" id="PS50931">
    <property type="entry name" value="HTH_LYSR"/>
    <property type="match status" value="1"/>
</dbReference>
<dbReference type="AlphaFoldDB" id="A0AB33CQ62"/>
<dbReference type="Pfam" id="PF03466">
    <property type="entry name" value="LysR_substrate"/>
    <property type="match status" value="1"/>
</dbReference>
<evidence type="ECO:0000256" key="1">
    <source>
        <dbReference type="ARBA" id="ARBA00009437"/>
    </source>
</evidence>
<protein>
    <recommendedName>
        <fullName evidence="5">HTH lysR-type domain-containing protein</fullName>
    </recommendedName>
</protein>
<reference evidence="6 7" key="1">
    <citation type="submission" date="2017-05" db="EMBL/GenBank/DDBJ databases">
        <authorList>
            <person name="Qiu J.G."/>
            <person name="He J."/>
        </authorList>
    </citation>
    <scope>NUCLEOTIDE SEQUENCE [LARGE SCALE GENOMIC DNA]</scope>
    <source>
        <strain evidence="6 7">JQ135</strain>
    </source>
</reference>
<feature type="domain" description="HTH lysR-type" evidence="5">
    <location>
        <begin position="4"/>
        <end position="61"/>
    </location>
</feature>
<dbReference type="Proteomes" id="UP000214561">
    <property type="component" value="Chromosome"/>
</dbReference>
<dbReference type="GeneID" id="96870782"/>
<dbReference type="SUPFAM" id="SSF53850">
    <property type="entry name" value="Periplasmic binding protein-like II"/>
    <property type="match status" value="1"/>
</dbReference>
<sequence length="301" mass="33300">MTKITILHLQTLCRIAQQGSFQAAADYMHTTQPTVSARMREFEDRIGFPVFHKRGRRMDLTTQGRELVQQIKPLLAAIDDVIYSLDDASHASGLICVGIAGLIGQTWFSTFIKTARATMPQLSFEVEVGQTSLSVSKLENGQLDLVFLATHSLHTDHRFHVEPIGVADVLLVGAPDLVGRNGKQSDQNWLQILQSQPVWSLSKESPLHPVLMQLIKDHNLKVKVDICSSILTLKELICRGTGVGLMTAPLIESELERGELVVLKDAPAFAPIPFNAAWGMDQSQTVIRKLVDIAKTISTFR</sequence>
<dbReference type="GO" id="GO:0000976">
    <property type="term" value="F:transcription cis-regulatory region binding"/>
    <property type="evidence" value="ECO:0007669"/>
    <property type="project" value="TreeGrafter"/>
</dbReference>
<dbReference type="SUPFAM" id="SSF46785">
    <property type="entry name" value="Winged helix' DNA-binding domain"/>
    <property type="match status" value="1"/>
</dbReference>
<evidence type="ECO:0000256" key="3">
    <source>
        <dbReference type="ARBA" id="ARBA00023125"/>
    </source>
</evidence>
<dbReference type="PANTHER" id="PTHR30126">
    <property type="entry name" value="HTH-TYPE TRANSCRIPTIONAL REGULATOR"/>
    <property type="match status" value="1"/>
</dbReference>
<evidence type="ECO:0000256" key="4">
    <source>
        <dbReference type="ARBA" id="ARBA00023163"/>
    </source>
</evidence>
<dbReference type="CDD" id="cd05466">
    <property type="entry name" value="PBP2_LTTR_substrate"/>
    <property type="match status" value="1"/>
</dbReference>
<keyword evidence="4" id="KW-0804">Transcription</keyword>
<evidence type="ECO:0000256" key="2">
    <source>
        <dbReference type="ARBA" id="ARBA00023015"/>
    </source>
</evidence>
<dbReference type="InterPro" id="IPR036390">
    <property type="entry name" value="WH_DNA-bd_sf"/>
</dbReference>
<dbReference type="EMBL" id="CP021641">
    <property type="protein sequence ID" value="ASR87974.1"/>
    <property type="molecule type" value="Genomic_DNA"/>
</dbReference>
<evidence type="ECO:0000313" key="7">
    <source>
        <dbReference type="Proteomes" id="UP000214561"/>
    </source>
</evidence>
<organism evidence="6 7">
    <name type="scientific">Alcaligenes faecalis</name>
    <dbReference type="NCBI Taxonomy" id="511"/>
    <lineage>
        <taxon>Bacteria</taxon>
        <taxon>Pseudomonadati</taxon>
        <taxon>Pseudomonadota</taxon>
        <taxon>Betaproteobacteria</taxon>
        <taxon>Burkholderiales</taxon>
        <taxon>Alcaligenaceae</taxon>
        <taxon>Alcaligenes</taxon>
    </lineage>
</organism>
<dbReference type="KEGG" id="afq:AFA_00025"/>
<dbReference type="Gene3D" id="1.10.10.10">
    <property type="entry name" value="Winged helix-like DNA-binding domain superfamily/Winged helix DNA-binding domain"/>
    <property type="match status" value="1"/>
</dbReference>
<dbReference type="Pfam" id="PF00126">
    <property type="entry name" value="HTH_1"/>
    <property type="match status" value="1"/>
</dbReference>
<evidence type="ECO:0000259" key="5">
    <source>
        <dbReference type="PROSITE" id="PS50931"/>
    </source>
</evidence>
<name>A0AB33CQ62_ALCFA</name>
<dbReference type="InterPro" id="IPR005119">
    <property type="entry name" value="LysR_subst-bd"/>
</dbReference>
<dbReference type="RefSeq" id="WP_094195120.1">
    <property type="nucleotide sequence ID" value="NZ_CP021641.1"/>
</dbReference>
<comment type="similarity">
    <text evidence="1">Belongs to the LysR transcriptional regulatory family.</text>
</comment>
<keyword evidence="2" id="KW-0805">Transcription regulation</keyword>